<evidence type="ECO:0000256" key="5">
    <source>
        <dbReference type="ARBA" id="ARBA00022801"/>
    </source>
</evidence>
<protein>
    <recommendedName>
        <fullName evidence="8">Trehalose 6-phosphate phosphatase</fullName>
        <ecNumber evidence="8">3.1.3.12</ecNumber>
    </recommendedName>
</protein>
<comment type="similarity">
    <text evidence="4 8">Belongs to the trehalose phosphatase family.</text>
</comment>
<dbReference type="SUPFAM" id="SSF56784">
    <property type="entry name" value="HAD-like"/>
    <property type="match status" value="1"/>
</dbReference>
<dbReference type="InterPro" id="IPR003337">
    <property type="entry name" value="Trehalose_PPase"/>
</dbReference>
<keyword evidence="9" id="KW-1185">Reference proteome</keyword>
<proteinExistence type="inferred from homology"/>
<dbReference type="RefSeq" id="XP_004502438.1">
    <property type="nucleotide sequence ID" value="XM_004502381.3"/>
</dbReference>
<dbReference type="EC" id="3.1.3.12" evidence="8"/>
<evidence type="ECO:0000256" key="3">
    <source>
        <dbReference type="ARBA" id="ARBA00005199"/>
    </source>
</evidence>
<dbReference type="FunFam" id="3.40.50.1000:FF:000099">
    <property type="entry name" value="Trehalose 6-phosphate phosphatase"/>
    <property type="match status" value="1"/>
</dbReference>
<evidence type="ECO:0000256" key="6">
    <source>
        <dbReference type="ARBA" id="ARBA00023016"/>
    </source>
</evidence>
<evidence type="ECO:0000313" key="9">
    <source>
        <dbReference type="Proteomes" id="UP000087171"/>
    </source>
</evidence>
<dbReference type="PaxDb" id="3827-XP_004502437.1"/>
<dbReference type="Proteomes" id="UP000087171">
    <property type="component" value="Chromosome Ca5"/>
</dbReference>
<dbReference type="UniPathway" id="UPA00299"/>
<keyword evidence="5 8" id="KW-0378">Hydrolase</keyword>
<evidence type="ECO:0000256" key="7">
    <source>
        <dbReference type="ARBA" id="ARBA00025274"/>
    </source>
</evidence>
<dbReference type="InterPro" id="IPR044651">
    <property type="entry name" value="OTSB-like"/>
</dbReference>
<reference evidence="9" key="1">
    <citation type="journal article" date="2013" name="Nat. Biotechnol.">
        <title>Draft genome sequence of chickpea (Cicer arietinum) provides a resource for trait improvement.</title>
        <authorList>
            <person name="Varshney R.K."/>
            <person name="Song C."/>
            <person name="Saxena R.K."/>
            <person name="Azam S."/>
            <person name="Yu S."/>
            <person name="Sharpe A.G."/>
            <person name="Cannon S."/>
            <person name="Baek J."/>
            <person name="Rosen B.D."/>
            <person name="Tar'an B."/>
            <person name="Millan T."/>
            <person name="Zhang X."/>
            <person name="Ramsay L.D."/>
            <person name="Iwata A."/>
            <person name="Wang Y."/>
            <person name="Nelson W."/>
            <person name="Farmer A.D."/>
            <person name="Gaur P.M."/>
            <person name="Soderlund C."/>
            <person name="Penmetsa R.V."/>
            <person name="Xu C."/>
            <person name="Bharti A.K."/>
            <person name="He W."/>
            <person name="Winter P."/>
            <person name="Zhao S."/>
            <person name="Hane J.K."/>
            <person name="Carrasquilla-Garcia N."/>
            <person name="Condie J.A."/>
            <person name="Upadhyaya H.D."/>
            <person name="Luo M.C."/>
            <person name="Thudi M."/>
            <person name="Gowda C.L."/>
            <person name="Singh N.P."/>
            <person name="Lichtenzveig J."/>
            <person name="Gali K.K."/>
            <person name="Rubio J."/>
            <person name="Nadarajan N."/>
            <person name="Dolezel J."/>
            <person name="Bansal K.C."/>
            <person name="Xu X."/>
            <person name="Edwards D."/>
            <person name="Zhang G."/>
            <person name="Kahl G."/>
            <person name="Gil J."/>
            <person name="Singh K.B."/>
            <person name="Datta S.K."/>
            <person name="Jackson S.A."/>
            <person name="Wang J."/>
            <person name="Cook D.R."/>
        </authorList>
    </citation>
    <scope>NUCLEOTIDE SEQUENCE [LARGE SCALE GENOMIC DNA]</scope>
    <source>
        <strain evidence="9">cv. CDC Frontier</strain>
    </source>
</reference>
<evidence type="ECO:0000256" key="2">
    <source>
        <dbReference type="ARBA" id="ARBA00001968"/>
    </source>
</evidence>
<dbReference type="eggNOG" id="KOG1050">
    <property type="taxonomic scope" value="Eukaryota"/>
</dbReference>
<comment type="function">
    <text evidence="7">Removes the phosphate from trehalose 6-phosphate to produce free trehalose. Trehalose accumulation in plant may improve abiotic stress tolerance.</text>
</comment>
<dbReference type="GeneID" id="101497870"/>
<comment type="catalytic activity">
    <reaction evidence="1 8">
        <text>alpha,alpha-trehalose 6-phosphate + H2O = alpha,alpha-trehalose + phosphate</text>
        <dbReference type="Rhea" id="RHEA:23420"/>
        <dbReference type="ChEBI" id="CHEBI:15377"/>
        <dbReference type="ChEBI" id="CHEBI:16551"/>
        <dbReference type="ChEBI" id="CHEBI:43474"/>
        <dbReference type="ChEBI" id="CHEBI:58429"/>
        <dbReference type="EC" id="3.1.3.12"/>
    </reaction>
</comment>
<dbReference type="GO" id="GO:0004805">
    <property type="term" value="F:trehalose-phosphatase activity"/>
    <property type="evidence" value="ECO:0007669"/>
    <property type="project" value="UniProtKB-EC"/>
</dbReference>
<dbReference type="STRING" id="3827.A0A1S2YD67"/>
<accession>A0A1S2YD67</accession>
<dbReference type="AlphaFoldDB" id="A0A1S2YD67"/>
<reference evidence="10" key="2">
    <citation type="submission" date="2025-08" db="UniProtKB">
        <authorList>
            <consortium name="RefSeq"/>
        </authorList>
    </citation>
    <scope>IDENTIFICATION</scope>
    <source>
        <tissue evidence="10">Etiolated seedlings</tissue>
    </source>
</reference>
<organism evidence="9 10">
    <name type="scientific">Cicer arietinum</name>
    <name type="common">Chickpea</name>
    <name type="synonym">Garbanzo</name>
    <dbReference type="NCBI Taxonomy" id="3827"/>
    <lineage>
        <taxon>Eukaryota</taxon>
        <taxon>Viridiplantae</taxon>
        <taxon>Streptophyta</taxon>
        <taxon>Embryophyta</taxon>
        <taxon>Tracheophyta</taxon>
        <taxon>Spermatophyta</taxon>
        <taxon>Magnoliopsida</taxon>
        <taxon>eudicotyledons</taxon>
        <taxon>Gunneridae</taxon>
        <taxon>Pentapetalae</taxon>
        <taxon>rosids</taxon>
        <taxon>fabids</taxon>
        <taxon>Fabales</taxon>
        <taxon>Fabaceae</taxon>
        <taxon>Papilionoideae</taxon>
        <taxon>50 kb inversion clade</taxon>
        <taxon>NPAAA clade</taxon>
        <taxon>Hologalegina</taxon>
        <taxon>IRL clade</taxon>
        <taxon>Cicereae</taxon>
        <taxon>Cicer</taxon>
    </lineage>
</organism>
<name>A0A1S2YD67_CICAR</name>
<dbReference type="FunFam" id="3.30.70.1020:FF:000004">
    <property type="entry name" value="Trehalose 6-phosphate phosphatase"/>
    <property type="match status" value="1"/>
</dbReference>
<evidence type="ECO:0000256" key="1">
    <source>
        <dbReference type="ARBA" id="ARBA00000500"/>
    </source>
</evidence>
<dbReference type="FunFam" id="3.40.50.1000:FF:000073">
    <property type="entry name" value="Trehalose 6-phosphate phosphatase"/>
    <property type="match status" value="1"/>
</dbReference>
<dbReference type="GO" id="GO:0005992">
    <property type="term" value="P:trehalose biosynthetic process"/>
    <property type="evidence" value="ECO:0007669"/>
    <property type="project" value="UniProtKB-UniPathway"/>
</dbReference>
<dbReference type="CDD" id="cd01627">
    <property type="entry name" value="HAD_TPP"/>
    <property type="match status" value="1"/>
</dbReference>
<dbReference type="Gene3D" id="3.40.50.1000">
    <property type="entry name" value="HAD superfamily/HAD-like"/>
    <property type="match status" value="2"/>
</dbReference>
<dbReference type="PANTHER" id="PTHR43768">
    <property type="entry name" value="TREHALOSE 6-PHOSPHATE PHOSPHATASE"/>
    <property type="match status" value="1"/>
</dbReference>
<evidence type="ECO:0000313" key="10">
    <source>
        <dbReference type="RefSeq" id="XP_004502438.1"/>
    </source>
</evidence>
<dbReference type="KEGG" id="cam:101497870"/>
<dbReference type="InterPro" id="IPR023214">
    <property type="entry name" value="HAD_sf"/>
</dbReference>
<comment type="pathway">
    <text evidence="3 8">Glycan biosynthesis; trehalose biosynthesis.</text>
</comment>
<dbReference type="NCBIfam" id="TIGR01484">
    <property type="entry name" value="HAD-SF-IIB"/>
    <property type="match status" value="1"/>
</dbReference>
<sequence length="365" mass="41325">MTQQNVLVSDTKSGVTVFPTTSQKPPPAPGGGYISIQRRWVLKDLEINGGQRINAWLESMRASSPTHLKSTPSFAEEQTSWILHHPSALDMFDQIIEASKGKQIVMFLDYDGTLSPIVEDPDRAFMSDSMRKTVRKLARYFPTAIVTGRCKDKVYNFVRLAELYYAGSHGMDIKGPTRSSKYNKGSKAQAVLYQPASEFLPMIDEVYKQLVDKTKSTPGAKVENNKFCVSVHFRCVDEKKWSELAHQVKSVLKDHPKLRLTQGRKVLEIRPTIKWDKGKALEFLLESLGLGNCSDVFPIYIGDDRSDEDAFKKLRDRGQGFGILVSKFAKDTNASYSLQEPNEVMKFLQRLVEWKHLTPQPCSRV</sequence>
<keyword evidence="6" id="KW-0346">Stress response</keyword>
<dbReference type="InterPro" id="IPR036412">
    <property type="entry name" value="HAD-like_sf"/>
</dbReference>
<dbReference type="NCBIfam" id="TIGR00685">
    <property type="entry name" value="T6PP"/>
    <property type="match status" value="1"/>
</dbReference>
<dbReference type="Pfam" id="PF02358">
    <property type="entry name" value="Trehalose_PPase"/>
    <property type="match status" value="1"/>
</dbReference>
<evidence type="ECO:0000256" key="8">
    <source>
        <dbReference type="RuleBase" id="RU361117"/>
    </source>
</evidence>
<dbReference type="InterPro" id="IPR006379">
    <property type="entry name" value="HAD-SF_hydro_IIB"/>
</dbReference>
<evidence type="ECO:0000256" key="4">
    <source>
        <dbReference type="ARBA" id="ARBA00008770"/>
    </source>
</evidence>
<dbReference type="PANTHER" id="PTHR43768:SF3">
    <property type="entry name" value="TREHALOSE 6-PHOSPHATE PHOSPHATASE"/>
    <property type="match status" value="1"/>
</dbReference>
<comment type="cofactor">
    <cofactor evidence="2 8">
        <name>a divalent metal cation</name>
        <dbReference type="ChEBI" id="CHEBI:60240"/>
    </cofactor>
</comment>
<gene>
    <name evidence="10" type="primary">LOC101497870</name>
</gene>
<dbReference type="OrthoDB" id="411251at2759"/>